<evidence type="ECO:0008006" key="12">
    <source>
        <dbReference type="Google" id="ProtNLM"/>
    </source>
</evidence>
<feature type="transmembrane region" description="Helical" evidence="7">
    <location>
        <begin position="455"/>
        <end position="474"/>
    </location>
</feature>
<feature type="region of interest" description="Disordered" evidence="6">
    <location>
        <begin position="242"/>
        <end position="278"/>
    </location>
</feature>
<comment type="subcellular location">
    <subcellularLocation>
        <location evidence="1">Nucleus membrane</location>
    </subcellularLocation>
</comment>
<keyword evidence="5" id="KW-0539">Nucleus</keyword>
<feature type="region of interest" description="Disordered" evidence="6">
    <location>
        <begin position="72"/>
        <end position="212"/>
    </location>
</feature>
<dbReference type="PANTHER" id="PTHR47808:SF2">
    <property type="entry name" value="LEM DOMAIN-CONTAINING PROTEIN 2"/>
    <property type="match status" value="1"/>
</dbReference>
<evidence type="ECO:0000313" key="11">
    <source>
        <dbReference type="Proteomes" id="UP000245591"/>
    </source>
</evidence>
<evidence type="ECO:0000313" key="10">
    <source>
        <dbReference type="EMBL" id="PWA02573.1"/>
    </source>
</evidence>
<dbReference type="InterPro" id="IPR018996">
    <property type="entry name" value="Man1/Src1-like_C"/>
</dbReference>
<feature type="domain" description="HeH/LEM" evidence="9">
    <location>
        <begin position="20"/>
        <end position="54"/>
    </location>
</feature>
<sequence length="929" mass="106396">MDKNLTNNEKEEYLAEDFDPNTLRVPELRNILVKHGINYNSSAKKDELIDVFQENIKNAKIQSLINQEKDETYPISPISPQHKIKEKSLKRKSKADTEDLENKENDSKRKLPKEFNEDTKPLLETDPSDKKRKNSTNSTNAPLTPTRKTTTKRDKSIFSDENPFQSGPESIKKRSQPESTENTESSNVITKKKHKHSVDIGASSTISVPDLPDIQTELKTRTSSQNFNKSSPVEQKFLQKANIPPHPHQSPKQTTRLESFPEYPQSQRPGGLSSGAKPKITDLVSYYEDPDLSLDPNYRHRPLLNTDVNSQAGRNSLNAPLSSYGVGSPFGSSQGSKRYSIQDELLQYNGFPRIPSYDGSPERRYTERRISGVDEKHIIDAHRQFKETLERREQASTRASIDSHRRLNSEMSEKAAIHRFIGSDVGTKRSITEFSNKSFGFTADTRPQRSILSTVFVRFILYFVPLLISTAVIWRQLAFLDAGYLQTRDNIPKRIPEVPSLPLKSDNFLEKLNKYTLHAYSLYVEPIGMNCPPHATCLMGIPFPKTYNAANNPRDSIRVDFGTSESKKTIFQCDSGYIVHYPLKSILGMIIVPPVCIADKDTGSRISDISHDIAAMLEDYRGSSECTHSTDQQLIKLFEKFKTLSKETAFVKPSPLDWSLIKNPSYGELEDPDQITEVGLQDVEIKKRIKPQYPMPDTEFEYLFSQAISLLSSEKSFGVQLINLESESENNSDMELWLVGLSSKYPVFCRSRLILLFLFTHYLFWILEGLFLLLILYLAFRRVSFYYQEKKSAKRVTEAIYKLLELVSKYHYLDPVMAPYSNILVDQIFDYLLFDTLSDNKLYTSPLKPKSYNLEFLSEILSIENEPDLTLTPVVRFYDPRTRATVWKRVVSMVEKSENVKTNTHQLGTSNSYIKSWEWVGPLTLERKE</sequence>
<feature type="compositionally biased region" description="Polar residues" evidence="6">
    <location>
        <begin position="177"/>
        <end position="189"/>
    </location>
</feature>
<dbReference type="InterPro" id="IPR044780">
    <property type="entry name" value="Heh2/Src1"/>
</dbReference>
<dbReference type="GO" id="GO:0003682">
    <property type="term" value="F:chromatin binding"/>
    <property type="evidence" value="ECO:0007669"/>
    <property type="project" value="InterPro"/>
</dbReference>
<dbReference type="InterPro" id="IPR036361">
    <property type="entry name" value="SAP_dom_sf"/>
</dbReference>
<dbReference type="Gene3D" id="1.10.720.30">
    <property type="entry name" value="SAP domain"/>
    <property type="match status" value="1"/>
</dbReference>
<dbReference type="EMBL" id="MBFU01000072">
    <property type="protein sequence ID" value="PWA02573.1"/>
    <property type="molecule type" value="Genomic_DNA"/>
</dbReference>
<feature type="domain" description="Man1/Src1-like C-terminal" evidence="8">
    <location>
        <begin position="570"/>
        <end position="922"/>
    </location>
</feature>
<evidence type="ECO:0000256" key="5">
    <source>
        <dbReference type="ARBA" id="ARBA00023242"/>
    </source>
</evidence>
<dbReference type="Pfam" id="PF09402">
    <property type="entry name" value="MSC"/>
    <property type="match status" value="1"/>
</dbReference>
<organism evidence="10 11">
    <name type="scientific">Smittium angustum</name>
    <dbReference type="NCBI Taxonomy" id="133377"/>
    <lineage>
        <taxon>Eukaryota</taxon>
        <taxon>Fungi</taxon>
        <taxon>Fungi incertae sedis</taxon>
        <taxon>Zoopagomycota</taxon>
        <taxon>Kickxellomycotina</taxon>
        <taxon>Harpellomycetes</taxon>
        <taxon>Harpellales</taxon>
        <taxon>Legeriomycetaceae</taxon>
        <taxon>Smittium</taxon>
    </lineage>
</organism>
<evidence type="ECO:0000256" key="2">
    <source>
        <dbReference type="ARBA" id="ARBA00022692"/>
    </source>
</evidence>
<dbReference type="GO" id="GO:0005637">
    <property type="term" value="C:nuclear inner membrane"/>
    <property type="evidence" value="ECO:0007669"/>
    <property type="project" value="InterPro"/>
</dbReference>
<dbReference type="Pfam" id="PF12949">
    <property type="entry name" value="HeH"/>
    <property type="match status" value="1"/>
</dbReference>
<dbReference type="GO" id="GO:0034399">
    <property type="term" value="C:nuclear periphery"/>
    <property type="evidence" value="ECO:0007669"/>
    <property type="project" value="TreeGrafter"/>
</dbReference>
<proteinExistence type="predicted"/>
<keyword evidence="3 7" id="KW-1133">Transmembrane helix</keyword>
<comment type="caution">
    <text evidence="10">The sequence shown here is derived from an EMBL/GenBank/DDBJ whole genome shotgun (WGS) entry which is preliminary data.</text>
</comment>
<evidence type="ECO:0000256" key="1">
    <source>
        <dbReference type="ARBA" id="ARBA00004126"/>
    </source>
</evidence>
<evidence type="ECO:0000259" key="9">
    <source>
        <dbReference type="Pfam" id="PF12949"/>
    </source>
</evidence>
<feature type="transmembrane region" description="Helical" evidence="7">
    <location>
        <begin position="753"/>
        <end position="780"/>
    </location>
</feature>
<dbReference type="GO" id="GO:0005783">
    <property type="term" value="C:endoplasmic reticulum"/>
    <property type="evidence" value="ECO:0007669"/>
    <property type="project" value="TreeGrafter"/>
</dbReference>
<reference evidence="10 11" key="1">
    <citation type="journal article" date="2018" name="MBio">
        <title>Comparative Genomics Reveals the Core Gene Toolbox for the Fungus-Insect Symbiosis.</title>
        <authorList>
            <person name="Wang Y."/>
            <person name="Stata M."/>
            <person name="Wang W."/>
            <person name="Stajich J.E."/>
            <person name="White M.M."/>
            <person name="Moncalvo J.M."/>
        </authorList>
    </citation>
    <scope>NUCLEOTIDE SEQUENCE [LARGE SCALE GENOMIC DNA]</scope>
    <source>
        <strain evidence="10 11">AUS-126-30</strain>
    </source>
</reference>
<keyword evidence="2 7" id="KW-0812">Transmembrane</keyword>
<gene>
    <name evidence="10" type="ORF">BB558_001285</name>
</gene>
<keyword evidence="4 7" id="KW-0472">Membrane</keyword>
<keyword evidence="11" id="KW-1185">Reference proteome</keyword>
<evidence type="ECO:0000256" key="7">
    <source>
        <dbReference type="SAM" id="Phobius"/>
    </source>
</evidence>
<name>A0A2U1JC83_SMIAN</name>
<evidence type="ECO:0000256" key="3">
    <source>
        <dbReference type="ARBA" id="ARBA00022989"/>
    </source>
</evidence>
<evidence type="ECO:0000256" key="4">
    <source>
        <dbReference type="ARBA" id="ARBA00023136"/>
    </source>
</evidence>
<accession>A0A2U1JC83</accession>
<feature type="compositionally biased region" description="Basic residues" evidence="6">
    <location>
        <begin position="82"/>
        <end position="93"/>
    </location>
</feature>
<dbReference type="InterPro" id="IPR025856">
    <property type="entry name" value="HeH/LEM_domain"/>
</dbReference>
<dbReference type="CDD" id="cd12935">
    <property type="entry name" value="LEM_like"/>
    <property type="match status" value="1"/>
</dbReference>
<evidence type="ECO:0000259" key="8">
    <source>
        <dbReference type="Pfam" id="PF09402"/>
    </source>
</evidence>
<dbReference type="AlphaFoldDB" id="A0A2U1JC83"/>
<dbReference type="Proteomes" id="UP000245591">
    <property type="component" value="Unassembled WGS sequence"/>
</dbReference>
<dbReference type="PANTHER" id="PTHR47808">
    <property type="entry name" value="INNER NUCLEAR MEMBRANE PROTEIN HEH2-RELATED"/>
    <property type="match status" value="1"/>
</dbReference>
<evidence type="ECO:0000256" key="6">
    <source>
        <dbReference type="SAM" id="MobiDB-lite"/>
    </source>
</evidence>
<protein>
    <recommendedName>
        <fullName evidence="12">Man1/Src1 C-terminal domain-containing protein</fullName>
    </recommendedName>
</protein>
<feature type="compositionally biased region" description="Basic and acidic residues" evidence="6">
    <location>
        <begin position="94"/>
        <end position="129"/>
    </location>
</feature>
<dbReference type="GO" id="GO:0071763">
    <property type="term" value="P:nuclear membrane organization"/>
    <property type="evidence" value="ECO:0007669"/>
    <property type="project" value="TreeGrafter"/>
</dbReference>